<feature type="region of interest" description="Disordered" evidence="1">
    <location>
        <begin position="89"/>
        <end position="125"/>
    </location>
</feature>
<keyword evidence="3" id="KW-1185">Reference proteome</keyword>
<evidence type="ECO:0000313" key="3">
    <source>
        <dbReference type="Proteomes" id="UP001046870"/>
    </source>
</evidence>
<accession>A0A9D3PVA5</accession>
<feature type="region of interest" description="Disordered" evidence="1">
    <location>
        <begin position="144"/>
        <end position="170"/>
    </location>
</feature>
<comment type="caution">
    <text evidence="2">The sequence shown here is derived from an EMBL/GenBank/DDBJ whole genome shotgun (WGS) entry which is preliminary data.</text>
</comment>
<protein>
    <submittedName>
        <fullName evidence="2">Uncharacterized protein</fullName>
    </submittedName>
</protein>
<reference evidence="2" key="1">
    <citation type="submission" date="2021-01" db="EMBL/GenBank/DDBJ databases">
        <authorList>
            <person name="Zahm M."/>
            <person name="Roques C."/>
            <person name="Cabau C."/>
            <person name="Klopp C."/>
            <person name="Donnadieu C."/>
            <person name="Jouanno E."/>
            <person name="Lampietro C."/>
            <person name="Louis A."/>
            <person name="Herpin A."/>
            <person name="Echchiki A."/>
            <person name="Berthelot C."/>
            <person name="Parey E."/>
            <person name="Roest-Crollius H."/>
            <person name="Braasch I."/>
            <person name="Postlethwait J."/>
            <person name="Bobe J."/>
            <person name="Montfort J."/>
            <person name="Bouchez O."/>
            <person name="Begum T."/>
            <person name="Mejri S."/>
            <person name="Adams A."/>
            <person name="Chen W.-J."/>
            <person name="Guiguen Y."/>
        </authorList>
    </citation>
    <scope>NUCLEOTIDE SEQUENCE</scope>
    <source>
        <strain evidence="2">YG-15Mar2019-1</strain>
        <tissue evidence="2">Brain</tissue>
    </source>
</reference>
<organism evidence="2 3">
    <name type="scientific">Megalops atlanticus</name>
    <name type="common">Tarpon</name>
    <name type="synonym">Clupea gigantea</name>
    <dbReference type="NCBI Taxonomy" id="7932"/>
    <lineage>
        <taxon>Eukaryota</taxon>
        <taxon>Metazoa</taxon>
        <taxon>Chordata</taxon>
        <taxon>Craniata</taxon>
        <taxon>Vertebrata</taxon>
        <taxon>Euteleostomi</taxon>
        <taxon>Actinopterygii</taxon>
        <taxon>Neopterygii</taxon>
        <taxon>Teleostei</taxon>
        <taxon>Elopiformes</taxon>
        <taxon>Megalopidae</taxon>
        <taxon>Megalops</taxon>
    </lineage>
</organism>
<proteinExistence type="predicted"/>
<sequence length="188" mass="19766">MASQKRRQTGDSRSENPPPPASSSETRPLSCLILSRPDLKSPSAAHSVPCFNCEERRGAYRLCAPDPRGVTSEAETVIKADRAFWISAPVRSAPPGPSLPKPSRKSGSGGKRRDPPAPCPSVQIRRPRSASLLRCASLSEAGGAALSSCEGESGSARTADYTRHSSHGTSALETTVCSSVIHSANCRA</sequence>
<dbReference type="EMBL" id="JAFDVH010000013">
    <property type="protein sequence ID" value="KAG7466276.1"/>
    <property type="molecule type" value="Genomic_DNA"/>
</dbReference>
<dbReference type="AlphaFoldDB" id="A0A9D3PVA5"/>
<name>A0A9D3PVA5_MEGAT</name>
<evidence type="ECO:0000256" key="1">
    <source>
        <dbReference type="SAM" id="MobiDB-lite"/>
    </source>
</evidence>
<feature type="compositionally biased region" description="Low complexity" evidence="1">
    <location>
        <begin position="144"/>
        <end position="156"/>
    </location>
</feature>
<evidence type="ECO:0000313" key="2">
    <source>
        <dbReference type="EMBL" id="KAG7466276.1"/>
    </source>
</evidence>
<gene>
    <name evidence="2" type="ORF">MATL_G00163150</name>
</gene>
<dbReference type="Proteomes" id="UP001046870">
    <property type="component" value="Chromosome 13"/>
</dbReference>
<feature type="region of interest" description="Disordered" evidence="1">
    <location>
        <begin position="1"/>
        <end position="46"/>
    </location>
</feature>